<dbReference type="Gene3D" id="3.40.30.10">
    <property type="entry name" value="Glutaredoxin"/>
    <property type="match status" value="1"/>
</dbReference>
<dbReference type="CDD" id="cd02947">
    <property type="entry name" value="TRX_family"/>
    <property type="match status" value="1"/>
</dbReference>
<keyword evidence="2" id="KW-0249">Electron transport</keyword>
<dbReference type="PRINTS" id="PR00421">
    <property type="entry name" value="THIOREDOXIN"/>
</dbReference>
<dbReference type="PANTHER" id="PTHR45663">
    <property type="entry name" value="GEO12009P1"/>
    <property type="match status" value="1"/>
</dbReference>
<dbReference type="EMBL" id="UINC01024495">
    <property type="protein sequence ID" value="SVA98223.1"/>
    <property type="molecule type" value="Genomic_DNA"/>
</dbReference>
<dbReference type="NCBIfam" id="TIGR01068">
    <property type="entry name" value="thioredoxin"/>
    <property type="match status" value="1"/>
</dbReference>
<evidence type="ECO:0000259" key="5">
    <source>
        <dbReference type="PROSITE" id="PS51352"/>
    </source>
</evidence>
<sequence>MTQSTHAVEVTTDSFHQEVLEKSREMPVLVDFWADWCNPCKMLNPILASLASEYEGRFQLTKIDTDQQQQLASEYGVRSLPTVKIFKDARPVDEFTGVLPERAVREFIERHLPRPADDVMKLANDLASLGKISEAVTLLKQALEDDPSYDKLRLALAGYQHAEDGIEEARTTLKGVSPPAQQDEAFKGLLARIEIRETALNSENQDTLLSRLQSTPDDHDSRRRLSAVLFERGEAEAAMDHLLEMVRTGQSEIKASARENLLQVFQALGSSDDRVSRYRRLLAQALN</sequence>
<keyword evidence="3" id="KW-1015">Disulfide bond</keyword>
<dbReference type="GO" id="GO:0006950">
    <property type="term" value="P:response to stress"/>
    <property type="evidence" value="ECO:0007669"/>
    <property type="project" value="UniProtKB-ARBA"/>
</dbReference>
<dbReference type="InterPro" id="IPR013766">
    <property type="entry name" value="Thioredoxin_domain"/>
</dbReference>
<evidence type="ECO:0000256" key="2">
    <source>
        <dbReference type="ARBA" id="ARBA00022982"/>
    </source>
</evidence>
<evidence type="ECO:0000256" key="1">
    <source>
        <dbReference type="ARBA" id="ARBA00022448"/>
    </source>
</evidence>
<dbReference type="SUPFAM" id="SSF52833">
    <property type="entry name" value="Thioredoxin-like"/>
    <property type="match status" value="1"/>
</dbReference>
<evidence type="ECO:0000313" key="6">
    <source>
        <dbReference type="EMBL" id="SVA98223.1"/>
    </source>
</evidence>
<dbReference type="FunFam" id="3.40.30.10:FF:000001">
    <property type="entry name" value="Thioredoxin"/>
    <property type="match status" value="1"/>
</dbReference>
<dbReference type="InterPro" id="IPR036249">
    <property type="entry name" value="Thioredoxin-like_sf"/>
</dbReference>
<dbReference type="PANTHER" id="PTHR45663:SF11">
    <property type="entry name" value="GEO12009P1"/>
    <property type="match status" value="1"/>
</dbReference>
<keyword evidence="4" id="KW-0676">Redox-active center</keyword>
<evidence type="ECO:0000256" key="3">
    <source>
        <dbReference type="ARBA" id="ARBA00023157"/>
    </source>
</evidence>
<reference evidence="6" key="1">
    <citation type="submission" date="2018-05" db="EMBL/GenBank/DDBJ databases">
        <authorList>
            <person name="Lanie J.A."/>
            <person name="Ng W.-L."/>
            <person name="Kazmierczak K.M."/>
            <person name="Andrzejewski T.M."/>
            <person name="Davidsen T.M."/>
            <person name="Wayne K.J."/>
            <person name="Tettelin H."/>
            <person name="Glass J.I."/>
            <person name="Rusch D."/>
            <person name="Podicherti R."/>
            <person name="Tsui H.-C.T."/>
            <person name="Winkler M.E."/>
        </authorList>
    </citation>
    <scope>NUCLEOTIDE SEQUENCE</scope>
</reference>
<proteinExistence type="predicted"/>
<dbReference type="InterPro" id="IPR005746">
    <property type="entry name" value="Thioredoxin"/>
</dbReference>
<protein>
    <recommendedName>
        <fullName evidence="5">Thioredoxin domain-containing protein</fullName>
    </recommendedName>
</protein>
<gene>
    <name evidence="6" type="ORF">METZ01_LOCUS151077</name>
</gene>
<dbReference type="AlphaFoldDB" id="A0A382AB97"/>
<dbReference type="GO" id="GO:0005737">
    <property type="term" value="C:cytoplasm"/>
    <property type="evidence" value="ECO:0007669"/>
    <property type="project" value="TreeGrafter"/>
</dbReference>
<dbReference type="PROSITE" id="PS51352">
    <property type="entry name" value="THIOREDOXIN_2"/>
    <property type="match status" value="1"/>
</dbReference>
<dbReference type="SUPFAM" id="SSF48452">
    <property type="entry name" value="TPR-like"/>
    <property type="match status" value="1"/>
</dbReference>
<accession>A0A382AB97</accession>
<name>A0A382AB97_9ZZZZ</name>
<organism evidence="6">
    <name type="scientific">marine metagenome</name>
    <dbReference type="NCBI Taxonomy" id="408172"/>
    <lineage>
        <taxon>unclassified sequences</taxon>
        <taxon>metagenomes</taxon>
        <taxon>ecological metagenomes</taxon>
    </lineage>
</organism>
<dbReference type="GO" id="GO:0015035">
    <property type="term" value="F:protein-disulfide reductase activity"/>
    <property type="evidence" value="ECO:0007669"/>
    <property type="project" value="InterPro"/>
</dbReference>
<dbReference type="Pfam" id="PF00085">
    <property type="entry name" value="Thioredoxin"/>
    <property type="match status" value="1"/>
</dbReference>
<dbReference type="Gene3D" id="1.25.40.10">
    <property type="entry name" value="Tetratricopeptide repeat domain"/>
    <property type="match status" value="2"/>
</dbReference>
<dbReference type="InterPro" id="IPR011990">
    <property type="entry name" value="TPR-like_helical_dom_sf"/>
</dbReference>
<feature type="domain" description="Thioredoxin" evidence="5">
    <location>
        <begin position="1"/>
        <end position="113"/>
    </location>
</feature>
<dbReference type="Pfam" id="PF14559">
    <property type="entry name" value="TPR_19"/>
    <property type="match status" value="1"/>
</dbReference>
<dbReference type="Pfam" id="PF14561">
    <property type="entry name" value="TPR_20"/>
    <property type="match status" value="1"/>
</dbReference>
<evidence type="ECO:0000256" key="4">
    <source>
        <dbReference type="ARBA" id="ARBA00023284"/>
    </source>
</evidence>
<keyword evidence="1" id="KW-0813">Transport</keyword>